<name>A0A975GRX7_9BACT</name>
<proteinExistence type="predicted"/>
<dbReference type="Proteomes" id="UP000663722">
    <property type="component" value="Chromosome"/>
</dbReference>
<dbReference type="EMBL" id="CP061800">
    <property type="protein sequence ID" value="QTA91410.1"/>
    <property type="molecule type" value="Genomic_DNA"/>
</dbReference>
<dbReference type="KEGG" id="dmm:dnm_074770"/>
<reference evidence="1" key="1">
    <citation type="journal article" date="2021" name="Microb. Physiol.">
        <title>Proteogenomic Insights into the Physiology of Marine, Sulfate-Reducing, Filamentous Desulfonema limicola and Desulfonema magnum.</title>
        <authorList>
            <person name="Schnaars V."/>
            <person name="Wohlbrand L."/>
            <person name="Scheve S."/>
            <person name="Hinrichs C."/>
            <person name="Reinhardt R."/>
            <person name="Rabus R."/>
        </authorList>
    </citation>
    <scope>NUCLEOTIDE SEQUENCE</scope>
    <source>
        <strain evidence="1">4be13</strain>
    </source>
</reference>
<sequence>MIIFYMKGGQGPGAMDQGRLSLFVLTEGHICLYESQL</sequence>
<organism evidence="1 2">
    <name type="scientific">Desulfonema magnum</name>
    <dbReference type="NCBI Taxonomy" id="45655"/>
    <lineage>
        <taxon>Bacteria</taxon>
        <taxon>Pseudomonadati</taxon>
        <taxon>Thermodesulfobacteriota</taxon>
        <taxon>Desulfobacteria</taxon>
        <taxon>Desulfobacterales</taxon>
        <taxon>Desulfococcaceae</taxon>
        <taxon>Desulfonema</taxon>
    </lineage>
</organism>
<gene>
    <name evidence="1" type="ORF">dnm_074770</name>
</gene>
<protein>
    <submittedName>
        <fullName evidence="1">Uncharacterized protein</fullName>
    </submittedName>
</protein>
<dbReference type="AlphaFoldDB" id="A0A975GRX7"/>
<evidence type="ECO:0000313" key="1">
    <source>
        <dbReference type="EMBL" id="QTA91410.1"/>
    </source>
</evidence>
<keyword evidence="2" id="KW-1185">Reference proteome</keyword>
<accession>A0A975GRX7</accession>
<evidence type="ECO:0000313" key="2">
    <source>
        <dbReference type="Proteomes" id="UP000663722"/>
    </source>
</evidence>